<proteinExistence type="predicted"/>
<evidence type="ECO:0000256" key="1">
    <source>
        <dbReference type="ARBA" id="ARBA00022737"/>
    </source>
</evidence>
<feature type="domain" description="CUB" evidence="4">
    <location>
        <begin position="511"/>
        <end position="632"/>
    </location>
</feature>
<dbReference type="CDD" id="cd00041">
    <property type="entry name" value="CUB"/>
    <property type="match status" value="6"/>
</dbReference>
<dbReference type="PANTHER" id="PTHR24251">
    <property type="entry name" value="OVOCHYMASE-RELATED"/>
    <property type="match status" value="1"/>
</dbReference>
<dbReference type="InterPro" id="IPR014756">
    <property type="entry name" value="Ig_E-set"/>
</dbReference>
<dbReference type="InterPro" id="IPR013783">
    <property type="entry name" value="Ig-like_fold"/>
</dbReference>
<dbReference type="Gene3D" id="2.60.120.290">
    <property type="entry name" value="Spermadhesin, CUB domain"/>
    <property type="match status" value="6"/>
</dbReference>
<feature type="domain" description="CUB" evidence="4">
    <location>
        <begin position="405"/>
        <end position="512"/>
    </location>
</feature>
<dbReference type="InterPro" id="IPR035914">
    <property type="entry name" value="Sperma_CUB_dom_sf"/>
</dbReference>
<dbReference type="SUPFAM" id="SSF49854">
    <property type="entry name" value="Spermadhesin, CUB domain"/>
    <property type="match status" value="6"/>
</dbReference>
<dbReference type="RefSeq" id="WP_150906085.1">
    <property type="nucleotide sequence ID" value="NZ_VTWT01000014.1"/>
</dbReference>
<dbReference type="Pfam" id="PF01833">
    <property type="entry name" value="TIG"/>
    <property type="match status" value="1"/>
</dbReference>
<sequence>MKKLYLSFMAMVSFLALIAIVPAHAQTFIMGSSPVTTCSGTFLDPGGTGDYPLDQQYLQTFTPSTTGSKLRVTFTSFTLETGYDLLAIYDGPTTTSPLINIFTGTVSPGTITATNATGQLTFLFLSDELVSAPGWSATFSCVATPPAGTFSMTTAGLNTCNATWYDQAGSSADLIYGNNADVVQTITPATAGQKVRVSFSSFSLENGGDFLYAYDGPSTSSPLIGTYTGTSIPAAITAANASGVLTFRFTSNASVGAPGWVANIGCVTGTTATVMSASPVTTCSGTYLDPGGIGNYSDNLNLTQTLSPSTSGSKLQLNFTSFDLETGYDYLAIYDGPNTSSPLINFYTGTVSPGTVTATNATGQLTLVLITDGSGTAPGWSANVACVTSAPAGMFCMTNAPISTCNATWYDPAGSSTSFNYGDNLDLTQTITPATAGQKVRVTFSSFNLESGFDFLYVYDGPNTSSPLIGTYTGTTMPAAVTATNASGVLTFRFTSDASTGAQGWVANISCVTGTTATVMSATPVTTCSGTFLDPGSTGNYLNNQAITQTFTPSTPGSKLQFNFTSFELENGVDFLAVYDGPNTSSPFINFYTGTVSPGTITATNSTGQLTFEFYSSASGTAPGWSANIACVTSVPAGMFSMTNAPITTCNASWYDPAGSSSSFNYGYNLNFTQTITPLTTGQKARVTFSAFNLENGGDFLYAYDGPNISSPLIGTYTGTTIPAAITATNASGVLTFRFTSNASVSAPGWAATISCVAPALPTIISFTPNSGSAGTSVTLTGTNFTGATSVTVGGIPVTFTVVNGTTIVLTIPIGAVTGPIVVTTPAGTATSNSNFTVTNPCVTPTASISTSCTSAASQTISIALTGQQPWTVNYTVNGAPQTANNITSSPFVLTVTPASATTYVLTEVSSGTCTGTASGSVTVAPKVTAVATGAAGCPNSAITLTASGAPAGGAYQWYSTASGATAIAGATTASFTTPALTATTTYYVAVVNEYGCEGPRTAAIATINPIPTVVAGSNQTVCANAAPVTLTGYSPAGGTWSGSGVSAGGIFTPSAGLVGTVTLTYTVTQNGCTGTATKTITVSAAPAASAGTDQSLCANDAALQLTGFTPGGGTWAGVGVNPQGLFDPSVSGTGIFPLTYTVTVNGCTSTSSLNMTVKPAPATPTVIPVPTDSLRSSVAGASYEWRRNTFLLPATTRTIKATGSGTYTVKVTDATGCPSAVSADFQFTVSGMGEMANAAANLTLFPNPTSGLVNLKINAAASKISLQVLNTLGQEVLSRQLQTNGKETELSLDLSSVAKGVYLIRVNAGEQVYIRKLIVE</sequence>
<comment type="caution">
    <text evidence="5">The sequence shown here is derived from an EMBL/GenBank/DDBJ whole genome shotgun (WGS) entry which is preliminary data.</text>
</comment>
<dbReference type="InterPro" id="IPR000859">
    <property type="entry name" value="CUB_dom"/>
</dbReference>
<feature type="domain" description="CUB" evidence="4">
    <location>
        <begin position="650"/>
        <end position="757"/>
    </location>
</feature>
<dbReference type="InterPro" id="IPR026444">
    <property type="entry name" value="Secre_tail"/>
</dbReference>
<dbReference type="InterPro" id="IPR044023">
    <property type="entry name" value="Ig_7"/>
</dbReference>
<evidence type="ECO:0000256" key="3">
    <source>
        <dbReference type="SAM" id="SignalP"/>
    </source>
</evidence>
<dbReference type="PANTHER" id="PTHR24251:SF37">
    <property type="entry name" value="CUB DOMAIN-CONTAINING PROTEIN"/>
    <property type="match status" value="1"/>
</dbReference>
<evidence type="ECO:0000256" key="2">
    <source>
        <dbReference type="ARBA" id="ARBA00023157"/>
    </source>
</evidence>
<dbReference type="Proteomes" id="UP000326570">
    <property type="component" value="Unassembled WGS sequence"/>
</dbReference>
<dbReference type="EMBL" id="VTWT01000014">
    <property type="protein sequence ID" value="KAA9325016.1"/>
    <property type="molecule type" value="Genomic_DNA"/>
</dbReference>
<feature type="domain" description="CUB" evidence="4">
    <location>
        <begin position="160"/>
        <end position="267"/>
    </location>
</feature>
<keyword evidence="1" id="KW-0677">Repeat</keyword>
<dbReference type="Pfam" id="PF00431">
    <property type="entry name" value="CUB"/>
    <property type="match status" value="6"/>
</dbReference>
<keyword evidence="2" id="KW-1015">Disulfide bond</keyword>
<dbReference type="SMART" id="SM00042">
    <property type="entry name" value="CUB"/>
    <property type="match status" value="6"/>
</dbReference>
<feature type="domain" description="CUB" evidence="4">
    <location>
        <begin position="30"/>
        <end position="142"/>
    </location>
</feature>
<evidence type="ECO:0000313" key="6">
    <source>
        <dbReference type="Proteomes" id="UP000326570"/>
    </source>
</evidence>
<dbReference type="SUPFAM" id="SSF81296">
    <property type="entry name" value="E set domains"/>
    <property type="match status" value="1"/>
</dbReference>
<evidence type="ECO:0000259" key="4">
    <source>
        <dbReference type="PROSITE" id="PS01180"/>
    </source>
</evidence>
<feature type="signal peptide" evidence="3">
    <location>
        <begin position="1"/>
        <end position="25"/>
    </location>
</feature>
<dbReference type="Pfam" id="PF19081">
    <property type="entry name" value="Ig_7"/>
    <property type="match status" value="1"/>
</dbReference>
<protein>
    <submittedName>
        <fullName evidence="5">T9SS type A sorting domain-containing protein</fullName>
    </submittedName>
</protein>
<dbReference type="CDD" id="cd00102">
    <property type="entry name" value="IPT"/>
    <property type="match status" value="1"/>
</dbReference>
<feature type="domain" description="CUB" evidence="4">
    <location>
        <begin position="266"/>
        <end position="387"/>
    </location>
</feature>
<dbReference type="PROSITE" id="PS01180">
    <property type="entry name" value="CUB"/>
    <property type="match status" value="6"/>
</dbReference>
<dbReference type="Pfam" id="PF18962">
    <property type="entry name" value="Por_Secre_tail"/>
    <property type="match status" value="1"/>
</dbReference>
<name>A0A5N1IIP5_9BACT</name>
<dbReference type="InterPro" id="IPR002909">
    <property type="entry name" value="IPT_dom"/>
</dbReference>
<keyword evidence="3" id="KW-0732">Signal</keyword>
<organism evidence="5 6">
    <name type="scientific">Adhaeribacter soli</name>
    <dbReference type="NCBI Taxonomy" id="2607655"/>
    <lineage>
        <taxon>Bacteria</taxon>
        <taxon>Pseudomonadati</taxon>
        <taxon>Bacteroidota</taxon>
        <taxon>Cytophagia</taxon>
        <taxon>Cytophagales</taxon>
        <taxon>Hymenobacteraceae</taxon>
        <taxon>Adhaeribacter</taxon>
    </lineage>
</organism>
<accession>A0A5N1IIP5</accession>
<evidence type="ECO:0000313" key="5">
    <source>
        <dbReference type="EMBL" id="KAA9325016.1"/>
    </source>
</evidence>
<dbReference type="Gene3D" id="2.60.40.10">
    <property type="entry name" value="Immunoglobulins"/>
    <property type="match status" value="1"/>
</dbReference>
<feature type="chain" id="PRO_5024981356" evidence="3">
    <location>
        <begin position="26"/>
        <end position="1321"/>
    </location>
</feature>
<reference evidence="5 6" key="1">
    <citation type="submission" date="2019-09" db="EMBL/GenBank/DDBJ databases">
        <title>Genome sequence of Adhaeribacter sp. M2.</title>
        <authorList>
            <person name="Srinivasan S."/>
        </authorList>
    </citation>
    <scope>NUCLEOTIDE SEQUENCE [LARGE SCALE GENOMIC DNA]</scope>
    <source>
        <strain evidence="5 6">M2</strain>
    </source>
</reference>
<gene>
    <name evidence="5" type="ORF">F0P94_19095</name>
</gene>
<dbReference type="NCBIfam" id="TIGR04183">
    <property type="entry name" value="Por_Secre_tail"/>
    <property type="match status" value="1"/>
</dbReference>
<keyword evidence="6" id="KW-1185">Reference proteome</keyword>